<feature type="compositionally biased region" description="Polar residues" evidence="1">
    <location>
        <begin position="34"/>
        <end position="61"/>
    </location>
</feature>
<dbReference type="Proteomes" id="UP001346869">
    <property type="component" value="Unassembled WGS sequence"/>
</dbReference>
<dbReference type="EMBL" id="JAUZQC010000003">
    <property type="protein sequence ID" value="KAK5874594.1"/>
    <property type="molecule type" value="Genomic_DNA"/>
</dbReference>
<keyword evidence="3" id="KW-1185">Reference proteome</keyword>
<proteinExistence type="predicted"/>
<protein>
    <submittedName>
        <fullName evidence="2">Uncharacterized protein</fullName>
    </submittedName>
</protein>
<sequence>MKSSCQGVWTVRVQPEPHLPPQDAPGPPRLLAAPQQSKTLFFQSPTHSSPDCLQDSESQSCPMLEVGR</sequence>
<reference evidence="2 3" key="2">
    <citation type="journal article" date="2023" name="Mol. Biol. Evol.">
        <title>Genomics of Secondarily Temperate Adaptation in the Only Non-Antarctic Icefish.</title>
        <authorList>
            <person name="Rivera-Colon A.G."/>
            <person name="Rayamajhi N."/>
            <person name="Minhas B.F."/>
            <person name="Madrigal G."/>
            <person name="Bilyk K.T."/>
            <person name="Yoon V."/>
            <person name="Hune M."/>
            <person name="Gregory S."/>
            <person name="Cheng C.H.C."/>
            <person name="Catchen J.M."/>
        </authorList>
    </citation>
    <scope>NUCLEOTIDE SEQUENCE [LARGE SCALE GENOMIC DNA]</scope>
    <source>
        <strain evidence="2">JMC-PN-2008</strain>
    </source>
</reference>
<dbReference type="AlphaFoldDB" id="A0AAN7YDQ9"/>
<evidence type="ECO:0000256" key="1">
    <source>
        <dbReference type="SAM" id="MobiDB-lite"/>
    </source>
</evidence>
<evidence type="ECO:0000313" key="2">
    <source>
        <dbReference type="EMBL" id="KAK5874594.1"/>
    </source>
</evidence>
<reference evidence="2 3" key="1">
    <citation type="journal article" date="2023" name="Genes (Basel)">
        <title>Chromosome-Level Genome Assembly and Circadian Gene Repertoire of the Patagonia Blennie Eleginops maclovinus-The Closest Ancestral Proxy of Antarctic Cryonotothenioids.</title>
        <authorList>
            <person name="Cheng C.C."/>
            <person name="Rivera-Colon A.G."/>
            <person name="Minhas B.F."/>
            <person name="Wilson L."/>
            <person name="Rayamajhi N."/>
            <person name="Vargas-Chacoff L."/>
            <person name="Catchen J.M."/>
        </authorList>
    </citation>
    <scope>NUCLEOTIDE SEQUENCE [LARGE SCALE GENOMIC DNA]</scope>
    <source>
        <strain evidence="2">JMC-PN-2008</strain>
    </source>
</reference>
<feature type="region of interest" description="Disordered" evidence="1">
    <location>
        <begin position="1"/>
        <end position="68"/>
    </location>
</feature>
<name>A0AAN7YDQ9_ELEMC</name>
<evidence type="ECO:0000313" key="3">
    <source>
        <dbReference type="Proteomes" id="UP001346869"/>
    </source>
</evidence>
<organism evidence="2 3">
    <name type="scientific">Eleginops maclovinus</name>
    <name type="common">Patagonian blennie</name>
    <name type="synonym">Eleginus maclovinus</name>
    <dbReference type="NCBI Taxonomy" id="56733"/>
    <lineage>
        <taxon>Eukaryota</taxon>
        <taxon>Metazoa</taxon>
        <taxon>Chordata</taxon>
        <taxon>Craniata</taxon>
        <taxon>Vertebrata</taxon>
        <taxon>Euteleostomi</taxon>
        <taxon>Actinopterygii</taxon>
        <taxon>Neopterygii</taxon>
        <taxon>Teleostei</taxon>
        <taxon>Neoteleostei</taxon>
        <taxon>Acanthomorphata</taxon>
        <taxon>Eupercaria</taxon>
        <taxon>Perciformes</taxon>
        <taxon>Notothenioidei</taxon>
        <taxon>Eleginopidae</taxon>
        <taxon>Eleginops</taxon>
    </lineage>
</organism>
<comment type="caution">
    <text evidence="2">The sequence shown here is derived from an EMBL/GenBank/DDBJ whole genome shotgun (WGS) entry which is preliminary data.</text>
</comment>
<gene>
    <name evidence="2" type="ORF">PBY51_019530</name>
</gene>
<feature type="compositionally biased region" description="Pro residues" evidence="1">
    <location>
        <begin position="17"/>
        <end position="28"/>
    </location>
</feature>
<accession>A0AAN7YDQ9</accession>